<comment type="caution">
    <text evidence="6">The sequence shown here is derived from an EMBL/GenBank/DDBJ whole genome shotgun (WGS) entry which is preliminary data.</text>
</comment>
<keyword evidence="7" id="KW-1185">Reference proteome</keyword>
<evidence type="ECO:0000256" key="3">
    <source>
        <dbReference type="ARBA" id="ARBA00023136"/>
    </source>
</evidence>
<dbReference type="InterPro" id="IPR011701">
    <property type="entry name" value="MFS"/>
</dbReference>
<feature type="transmembrane region" description="Helical" evidence="4">
    <location>
        <begin position="310"/>
        <end position="334"/>
    </location>
</feature>
<feature type="transmembrane region" description="Helical" evidence="4">
    <location>
        <begin position="59"/>
        <end position="78"/>
    </location>
</feature>
<reference evidence="6 7" key="1">
    <citation type="submission" date="2010-04" db="EMBL/GenBank/DDBJ databases">
        <authorList>
            <person name="Qin X."/>
            <person name="Bachman B."/>
            <person name="Battles P."/>
            <person name="Bell A."/>
            <person name="Bess C."/>
            <person name="Bickham C."/>
            <person name="Chaboub L."/>
            <person name="Chen D."/>
            <person name="Coyle M."/>
            <person name="Deiros D.R."/>
            <person name="Dinh H."/>
            <person name="Forbes L."/>
            <person name="Fowler G."/>
            <person name="Francisco L."/>
            <person name="Fu Q."/>
            <person name="Gubbala S."/>
            <person name="Hale W."/>
            <person name="Han Y."/>
            <person name="Hemphill L."/>
            <person name="Highlander S.K."/>
            <person name="Hirani K."/>
            <person name="Hogues M."/>
            <person name="Jackson L."/>
            <person name="Jakkamsetti A."/>
            <person name="Javaid M."/>
            <person name="Jiang H."/>
            <person name="Korchina V."/>
            <person name="Kovar C."/>
            <person name="Lara F."/>
            <person name="Lee S."/>
            <person name="Mata R."/>
            <person name="Mathew T."/>
            <person name="Moen C."/>
            <person name="Morales K."/>
            <person name="Munidasa M."/>
            <person name="Nazareth L."/>
            <person name="Ngo R."/>
            <person name="Nguyen L."/>
            <person name="Okwuonu G."/>
            <person name="Ongeri F."/>
            <person name="Patil S."/>
            <person name="Petrosino J."/>
            <person name="Pham C."/>
            <person name="Pham P."/>
            <person name="Pu L.-L."/>
            <person name="Puazo M."/>
            <person name="Raj R."/>
            <person name="Reid J."/>
            <person name="Rouhana J."/>
            <person name="Saada N."/>
            <person name="Shang Y."/>
            <person name="Simmons D."/>
            <person name="Thornton R."/>
            <person name="Warren J."/>
            <person name="Weissenberger G."/>
            <person name="Zhang J."/>
            <person name="Zhang L."/>
            <person name="Zhou C."/>
            <person name="Zhu D."/>
            <person name="Muzny D."/>
            <person name="Worley K."/>
            <person name="Gibbs R."/>
        </authorList>
    </citation>
    <scope>NUCLEOTIDE SEQUENCE [LARGE SCALE GENOMIC DNA]</scope>
    <source>
        <strain evidence="6 7">ATCC 49957</strain>
    </source>
</reference>
<evidence type="ECO:0000256" key="2">
    <source>
        <dbReference type="ARBA" id="ARBA00022989"/>
    </source>
</evidence>
<dbReference type="PROSITE" id="PS50850">
    <property type="entry name" value="MFS"/>
    <property type="match status" value="1"/>
</dbReference>
<feature type="domain" description="Major facilitator superfamily (MFS) profile" evidence="5">
    <location>
        <begin position="212"/>
        <end position="401"/>
    </location>
</feature>
<dbReference type="Pfam" id="PF07690">
    <property type="entry name" value="MFS_1"/>
    <property type="match status" value="1"/>
</dbReference>
<dbReference type="Gene3D" id="1.20.1250.20">
    <property type="entry name" value="MFS general substrate transporter like domains"/>
    <property type="match status" value="1"/>
</dbReference>
<evidence type="ECO:0000256" key="4">
    <source>
        <dbReference type="SAM" id="Phobius"/>
    </source>
</evidence>
<feature type="transmembrane region" description="Helical" evidence="4">
    <location>
        <begin position="85"/>
        <end position="103"/>
    </location>
</feature>
<protein>
    <submittedName>
        <fullName evidence="6">Transporter, major facilitator family protein</fullName>
    </submittedName>
</protein>
<dbReference type="AlphaFoldDB" id="D5RJ04"/>
<feature type="transmembrane region" description="Helical" evidence="4">
    <location>
        <begin position="259"/>
        <end position="279"/>
    </location>
</feature>
<feature type="transmembrane region" description="Helical" evidence="4">
    <location>
        <begin position="141"/>
        <end position="160"/>
    </location>
</feature>
<accession>D5RJ04</accession>
<dbReference type="RefSeq" id="WP_007004123.1">
    <property type="nucleotide sequence ID" value="NZ_GG770778.1"/>
</dbReference>
<feature type="transmembrane region" description="Helical" evidence="4">
    <location>
        <begin position="109"/>
        <end position="129"/>
    </location>
</feature>
<dbReference type="Proteomes" id="UP000005324">
    <property type="component" value="Unassembled WGS sequence"/>
</dbReference>
<dbReference type="PANTHER" id="PTHR23534:SF1">
    <property type="entry name" value="MAJOR FACILITATOR SUPERFAMILY PROTEIN"/>
    <property type="match status" value="1"/>
</dbReference>
<keyword evidence="2 4" id="KW-1133">Transmembrane helix</keyword>
<dbReference type="HOGENOM" id="CLU_047644_2_0_5"/>
<dbReference type="EMBL" id="ADVL01000177">
    <property type="protein sequence ID" value="EFH12716.1"/>
    <property type="molecule type" value="Genomic_DNA"/>
</dbReference>
<feature type="transmembrane region" description="Helical" evidence="4">
    <location>
        <begin position="372"/>
        <end position="392"/>
    </location>
</feature>
<keyword evidence="1 4" id="KW-0812">Transmembrane</keyword>
<feature type="transmembrane region" description="Helical" evidence="4">
    <location>
        <begin position="221"/>
        <end position="239"/>
    </location>
</feature>
<name>D5RJ04_9PROT</name>
<evidence type="ECO:0000259" key="5">
    <source>
        <dbReference type="PROSITE" id="PS50850"/>
    </source>
</evidence>
<feature type="transmembrane region" description="Helical" evidence="4">
    <location>
        <begin position="346"/>
        <end position="366"/>
    </location>
</feature>
<evidence type="ECO:0000313" key="7">
    <source>
        <dbReference type="Proteomes" id="UP000005324"/>
    </source>
</evidence>
<dbReference type="GO" id="GO:0022857">
    <property type="term" value="F:transmembrane transporter activity"/>
    <property type="evidence" value="ECO:0007669"/>
    <property type="project" value="InterPro"/>
</dbReference>
<feature type="transmembrane region" description="Helical" evidence="4">
    <location>
        <begin position="286"/>
        <end position="304"/>
    </location>
</feature>
<keyword evidence="3 4" id="KW-0472">Membrane</keyword>
<proteinExistence type="predicted"/>
<evidence type="ECO:0000313" key="6">
    <source>
        <dbReference type="EMBL" id="EFH12716.1"/>
    </source>
</evidence>
<feature type="transmembrane region" description="Helical" evidence="4">
    <location>
        <begin position="180"/>
        <end position="200"/>
    </location>
</feature>
<dbReference type="InterPro" id="IPR020846">
    <property type="entry name" value="MFS_dom"/>
</dbReference>
<dbReference type="PANTHER" id="PTHR23534">
    <property type="entry name" value="MFS PERMEASE"/>
    <property type="match status" value="1"/>
</dbReference>
<dbReference type="InterPro" id="IPR036259">
    <property type="entry name" value="MFS_trans_sf"/>
</dbReference>
<gene>
    <name evidence="6" type="ORF">HMPREF0731_1064</name>
</gene>
<evidence type="ECO:0000256" key="1">
    <source>
        <dbReference type="ARBA" id="ARBA00022692"/>
    </source>
</evidence>
<dbReference type="SUPFAM" id="SSF103473">
    <property type="entry name" value="MFS general substrate transporter"/>
    <property type="match status" value="1"/>
</dbReference>
<organism evidence="6 7">
    <name type="scientific">Pseudoroseomonas cervicalis ATCC 49957</name>
    <dbReference type="NCBI Taxonomy" id="525371"/>
    <lineage>
        <taxon>Bacteria</taxon>
        <taxon>Pseudomonadati</taxon>
        <taxon>Pseudomonadota</taxon>
        <taxon>Alphaproteobacteria</taxon>
        <taxon>Acetobacterales</taxon>
        <taxon>Roseomonadaceae</taxon>
        <taxon>Roseomonas</taxon>
    </lineage>
</organism>
<sequence>MTGHEAAQTAQAAAAMRRNVWLLFLCQALMQASTVGQVAMSALIGHSLATDKALATLPMAIQMAATMTASIPAGLVFARLGRKPGFILGAVGAGLGSLTFALGVWHGSFLIYCLGAVPAGLGFGISQHYRFAAAEVATPSYRPRAVSLVMAGGVLSAIFGPELVKHSRELIPPFTFLGTYLFLAVLPFLCVTLLSMTRLPPPPPRPKVATPILTILRRPDFLIAAITGAMAYGTMNLVMTSTPLEMQLCGFGIASSATVIQMHAVSMFAPGFVTGRLIIRFGVRRVIAAGALLNMVCIAVGLAGQHFANFGVALALLGVGWNFMFVGATTLLAETHRPEERVRAQATNDFIVFGTVACTALASGAIHELAGWTTLNLMLLPAIGLALLLVGLGGRRVRAAA</sequence>